<dbReference type="RefSeq" id="WP_176237746.1">
    <property type="nucleotide sequence ID" value="NZ_FWXB01000017.1"/>
</dbReference>
<accession>A0A1X7BW64</accession>
<evidence type="ECO:0000313" key="1">
    <source>
        <dbReference type="EMBL" id="SMC13881.1"/>
    </source>
</evidence>
<dbReference type="Gene3D" id="3.40.50.300">
    <property type="entry name" value="P-loop containing nucleotide triphosphate hydrolases"/>
    <property type="match status" value="1"/>
</dbReference>
<dbReference type="AlphaFoldDB" id="A0A1X7BW64"/>
<organism evidence="1 2">
    <name type="scientific">Roseovarius aestuarii</name>
    <dbReference type="NCBI Taxonomy" id="475083"/>
    <lineage>
        <taxon>Bacteria</taxon>
        <taxon>Pseudomonadati</taxon>
        <taxon>Pseudomonadota</taxon>
        <taxon>Alphaproteobacteria</taxon>
        <taxon>Rhodobacterales</taxon>
        <taxon>Roseobacteraceae</taxon>
        <taxon>Roseovarius</taxon>
    </lineage>
</organism>
<dbReference type="EMBL" id="FWXB01000017">
    <property type="protein sequence ID" value="SMC13881.1"/>
    <property type="molecule type" value="Genomic_DNA"/>
</dbReference>
<evidence type="ECO:0000313" key="2">
    <source>
        <dbReference type="Proteomes" id="UP000193224"/>
    </source>
</evidence>
<sequence>MPHYYHVDPSKTAGDTSGRYPGNHVKFSKLLAPVRWLDKTKRALTGSSAFNLTRTMLNEFDKPGDLHPRWGSKKDIRVLRDCVEMFATGIDKNPYISPIGRMLLKGIYVAHLRNRTALIKFYEENADFIEKNGKYKAPLLVTGYPRTGTTLLHRLLAEDPRSRSPYTFEMEKVLPPLRQGEDPLVNDRIKKSNASMNLLTKFAPGFVEKLNESHLWSATEKEESLLYMQVHNGMSNVHHYQAGLEYMLRSAEADAAPALLKYERNFFTMLDAYAPAQSHWINKAPSYALYFGAIFDEFQDARVVVTHRNPAKNAPSIARLQESTAIPFDVEGSFDKHAFGQMATEFWGLTWQRPLEYRAAHPERESQIIDAVYNDTFADPMAMVRRIYEKFEMDVTPEFEERMKAYLANNKQGKHGRHRYSNEEYAIDTEKLRMRYLDYFDKYNFTTDPAKHD</sequence>
<name>A0A1X7BW64_9RHOB</name>
<dbReference type="PANTHER" id="PTHR36451">
    <property type="entry name" value="PAPS-DEPENDENT SULFOTRANSFERASE STF3"/>
    <property type="match status" value="1"/>
</dbReference>
<proteinExistence type="predicted"/>
<keyword evidence="2" id="KW-1185">Reference proteome</keyword>
<dbReference type="InterPro" id="IPR052736">
    <property type="entry name" value="Stf3_sulfotransferase"/>
</dbReference>
<protein>
    <recommendedName>
        <fullName evidence="3">Sulfotransferase domain protein</fullName>
    </recommendedName>
</protein>
<dbReference type="Pfam" id="PF13469">
    <property type="entry name" value="Sulfotransfer_3"/>
    <property type="match status" value="1"/>
</dbReference>
<evidence type="ECO:0008006" key="3">
    <source>
        <dbReference type="Google" id="ProtNLM"/>
    </source>
</evidence>
<reference evidence="1 2" key="1">
    <citation type="submission" date="2017-03" db="EMBL/GenBank/DDBJ databases">
        <authorList>
            <person name="Afonso C.L."/>
            <person name="Miller P.J."/>
            <person name="Scott M.A."/>
            <person name="Spackman E."/>
            <person name="Goraichik I."/>
            <person name="Dimitrov K.M."/>
            <person name="Suarez D.L."/>
            <person name="Swayne D.E."/>
        </authorList>
    </citation>
    <scope>NUCLEOTIDE SEQUENCE [LARGE SCALE GENOMIC DNA]</scope>
    <source>
        <strain evidence="1 2">CECT 7745</strain>
    </source>
</reference>
<gene>
    <name evidence="1" type="ORF">ROA7745_03743</name>
</gene>
<dbReference type="PANTHER" id="PTHR36451:SF1">
    <property type="entry name" value="OMEGA-HYDROXY-BETA-DIHYDROMENAQUINONE-9 SULFOTRANSFERASE STF3"/>
    <property type="match status" value="1"/>
</dbReference>
<dbReference type="Proteomes" id="UP000193224">
    <property type="component" value="Unassembled WGS sequence"/>
</dbReference>
<dbReference type="SUPFAM" id="SSF52540">
    <property type="entry name" value="P-loop containing nucleoside triphosphate hydrolases"/>
    <property type="match status" value="1"/>
</dbReference>
<dbReference type="InterPro" id="IPR027417">
    <property type="entry name" value="P-loop_NTPase"/>
</dbReference>